<evidence type="ECO:0000313" key="1">
    <source>
        <dbReference type="EMBL" id="TDQ68242.1"/>
    </source>
</evidence>
<comment type="caution">
    <text evidence="1">The sequence shown here is derived from an EMBL/GenBank/DDBJ whole genome shotgun (WGS) entry which is preliminary data.</text>
</comment>
<dbReference type="RefSeq" id="WP_133517634.1">
    <property type="nucleotide sequence ID" value="NZ_JAHDUW010000004.1"/>
</dbReference>
<name>A0A484F3Z6_9EURY</name>
<dbReference type="OrthoDB" id="386456at2157"/>
<gene>
    <name evidence="1" type="ORF">C7391_1180</name>
</gene>
<reference evidence="1 2" key="1">
    <citation type="submission" date="2019-03" db="EMBL/GenBank/DDBJ databases">
        <title>Genomic Encyclopedia of Type Strains, Phase IV (KMG-IV): sequencing the most valuable type-strain genomes for metagenomic binning, comparative biology and taxonomic classification.</title>
        <authorList>
            <person name="Goeker M."/>
        </authorList>
    </citation>
    <scope>NUCLEOTIDE SEQUENCE [LARGE SCALE GENOMIC DNA]</scope>
    <source>
        <strain evidence="1 2">DSM 13328</strain>
    </source>
</reference>
<dbReference type="EMBL" id="SNYS01000009">
    <property type="protein sequence ID" value="TDQ68242.1"/>
    <property type="molecule type" value="Genomic_DNA"/>
</dbReference>
<keyword evidence="2" id="KW-1185">Reference proteome</keyword>
<evidence type="ECO:0000313" key="2">
    <source>
        <dbReference type="Proteomes" id="UP000294855"/>
    </source>
</evidence>
<sequence>MSERQELQNGIDARNNEDDRVQLIETIPIISEEEMEYMDEEDKTFKERVDEFWNWFTENEEKLSDYVTRREEYDAKEIIGFVSKGVDLISEEIHFNIGGDFEFTFAVEGRTYLFYLLPYLTSRLPEQFKGKWKIFPYMQGTNGQSFGFKMYDKELQLEDIKVIADLNESGTSFDVRFFSDILGDLEENEAYNIFYIMMEITIGEGLSKIYINNAEMVSEFEDGMFPLTELEQKMKDAINDAGKELMTRPDESYTGYGFEPQENDELRYDVLAGACSFIDLIDEYYNGSEETLEMLRACGVRAGFIAFPYGANEDRSEMLNLRYEMEERLQNEVFGKRGSGEETAIVLGGATGTGSVYIDLLLYDGFKPFDKVEKFLAEYPYDFYLSEFRQGSGLIRLTEDERR</sequence>
<dbReference type="AlphaFoldDB" id="A0A484F3Z6"/>
<dbReference type="Proteomes" id="UP000294855">
    <property type="component" value="Unassembled WGS sequence"/>
</dbReference>
<proteinExistence type="predicted"/>
<protein>
    <submittedName>
        <fullName evidence="1">Uncharacterized protein</fullName>
    </submittedName>
</protein>
<accession>A0A484F3Z6</accession>
<organism evidence="1 2">
    <name type="scientific">Methanimicrococcus blatticola</name>
    <dbReference type="NCBI Taxonomy" id="91560"/>
    <lineage>
        <taxon>Archaea</taxon>
        <taxon>Methanobacteriati</taxon>
        <taxon>Methanobacteriota</taxon>
        <taxon>Stenosarchaea group</taxon>
        <taxon>Methanomicrobia</taxon>
        <taxon>Methanosarcinales</taxon>
        <taxon>Methanosarcinaceae</taxon>
        <taxon>Methanimicrococcus</taxon>
    </lineage>
</organism>